<feature type="compositionally biased region" description="Polar residues" evidence="1">
    <location>
        <begin position="219"/>
        <end position="231"/>
    </location>
</feature>
<proteinExistence type="predicted"/>
<dbReference type="PANTHER" id="PTHR31286">
    <property type="entry name" value="GLYCINE-RICH CELL WALL STRUCTURAL PROTEIN 1.8-LIKE"/>
    <property type="match status" value="1"/>
</dbReference>
<gene>
    <name evidence="2" type="ORF">LITE_LOCUS45582</name>
</gene>
<evidence type="ECO:0000313" key="2">
    <source>
        <dbReference type="EMBL" id="CAI0550534.1"/>
    </source>
</evidence>
<organism evidence="2 3">
    <name type="scientific">Linum tenue</name>
    <dbReference type="NCBI Taxonomy" id="586396"/>
    <lineage>
        <taxon>Eukaryota</taxon>
        <taxon>Viridiplantae</taxon>
        <taxon>Streptophyta</taxon>
        <taxon>Embryophyta</taxon>
        <taxon>Tracheophyta</taxon>
        <taxon>Spermatophyta</taxon>
        <taxon>Magnoliopsida</taxon>
        <taxon>eudicotyledons</taxon>
        <taxon>Gunneridae</taxon>
        <taxon>Pentapetalae</taxon>
        <taxon>rosids</taxon>
        <taxon>fabids</taxon>
        <taxon>Malpighiales</taxon>
        <taxon>Linaceae</taxon>
        <taxon>Linum</taxon>
    </lineage>
</organism>
<reference evidence="2" key="1">
    <citation type="submission" date="2022-08" db="EMBL/GenBank/DDBJ databases">
        <authorList>
            <person name="Gutierrez-Valencia J."/>
        </authorList>
    </citation>
    <scope>NUCLEOTIDE SEQUENCE</scope>
</reference>
<feature type="region of interest" description="Disordered" evidence="1">
    <location>
        <begin position="112"/>
        <end position="153"/>
    </location>
</feature>
<dbReference type="AlphaFoldDB" id="A0AAV0QZF3"/>
<feature type="compositionally biased region" description="Polar residues" evidence="1">
    <location>
        <begin position="268"/>
        <end position="290"/>
    </location>
</feature>
<comment type="caution">
    <text evidence="2">The sequence shown here is derived from an EMBL/GenBank/DDBJ whole genome shotgun (WGS) entry which is preliminary data.</text>
</comment>
<feature type="region of interest" description="Disordered" evidence="1">
    <location>
        <begin position="181"/>
        <end position="290"/>
    </location>
</feature>
<feature type="compositionally biased region" description="Polar residues" evidence="1">
    <location>
        <begin position="196"/>
        <end position="210"/>
    </location>
</feature>
<protein>
    <recommendedName>
        <fullName evidence="4">DUF4283 domain-containing protein</fullName>
    </recommendedName>
</protein>
<keyword evidence="3" id="KW-1185">Reference proteome</keyword>
<evidence type="ECO:0000256" key="1">
    <source>
        <dbReference type="SAM" id="MobiDB-lite"/>
    </source>
</evidence>
<accession>A0AAV0QZF3</accession>
<dbReference type="InterPro" id="IPR040256">
    <property type="entry name" value="At4g02000-like"/>
</dbReference>
<feature type="compositionally biased region" description="Basic and acidic residues" evidence="1">
    <location>
        <begin position="235"/>
        <end position="259"/>
    </location>
</feature>
<dbReference type="PANTHER" id="PTHR31286:SF99">
    <property type="entry name" value="DUF4283 DOMAIN-CONTAINING PROTEIN"/>
    <property type="match status" value="1"/>
</dbReference>
<dbReference type="Proteomes" id="UP001154282">
    <property type="component" value="Unassembled WGS sequence"/>
</dbReference>
<sequence>MVWVQLPGLPVEFYNREAVLIIAQSIGNPIRVDRATELGARTKFARVCVEVDLTQPLLAKYSIEGKKFLIRYEGLENICDQCGSYGKPPAQCPCQNPTPVSPTGEVEMVEETQLENDPSKGKAYGDWMTVKRKDRRPQGRGGQRGNHGEASKNYIQKGNRFATLGEEAHVVHDHAHVEQIIEGKEGTCGRVGDTGIKTTKQSGSETNKQNEGNKKSHGMNDNSGKKSSLTTGGVDRPHPKGRTRDNTTVEEGEGNRLTKDTGQGSGGTSTMAATHIPTSSGAQIDKNTSMKATTVMQGVNKNGAGNRSPSGNK</sequence>
<evidence type="ECO:0000313" key="3">
    <source>
        <dbReference type="Proteomes" id="UP001154282"/>
    </source>
</evidence>
<evidence type="ECO:0008006" key="4">
    <source>
        <dbReference type="Google" id="ProtNLM"/>
    </source>
</evidence>
<dbReference type="EMBL" id="CAMGYJ010000010">
    <property type="protein sequence ID" value="CAI0550534.1"/>
    <property type="molecule type" value="Genomic_DNA"/>
</dbReference>
<name>A0AAV0QZF3_9ROSI</name>